<keyword evidence="5 7" id="KW-0472">Membrane</keyword>
<feature type="domain" description="TFIIE beta" evidence="8">
    <location>
        <begin position="54"/>
        <end position="131"/>
    </location>
</feature>
<comment type="subcellular location">
    <subcellularLocation>
        <location evidence="1">Membrane</location>
        <topology evidence="1">Multi-pass membrane protein</topology>
    </subcellularLocation>
</comment>
<dbReference type="PROSITE" id="PS51351">
    <property type="entry name" value="TFIIE_BETA_C"/>
    <property type="match status" value="1"/>
</dbReference>
<evidence type="ECO:0000256" key="4">
    <source>
        <dbReference type="ARBA" id="ARBA00022989"/>
    </source>
</evidence>
<evidence type="ECO:0000256" key="7">
    <source>
        <dbReference type="SAM" id="Phobius"/>
    </source>
</evidence>
<feature type="compositionally biased region" description="Polar residues" evidence="6">
    <location>
        <begin position="52"/>
        <end position="61"/>
    </location>
</feature>
<accession>A0A8H5HYR3</accession>
<evidence type="ECO:0000259" key="8">
    <source>
        <dbReference type="PROSITE" id="PS51351"/>
    </source>
</evidence>
<evidence type="ECO:0000313" key="10">
    <source>
        <dbReference type="Proteomes" id="UP000518752"/>
    </source>
</evidence>
<feature type="region of interest" description="Disordered" evidence="6">
    <location>
        <begin position="1"/>
        <end position="61"/>
    </location>
</feature>
<evidence type="ECO:0000256" key="3">
    <source>
        <dbReference type="ARBA" id="ARBA00022692"/>
    </source>
</evidence>
<dbReference type="InterPro" id="IPR003166">
    <property type="entry name" value="TFIIE_bsu_DNA-bd"/>
</dbReference>
<dbReference type="Gene3D" id="1.20.1250.20">
    <property type="entry name" value="MFS general substrate transporter like domains"/>
    <property type="match status" value="2"/>
</dbReference>
<dbReference type="Pfam" id="PF02186">
    <property type="entry name" value="TFIIE_beta"/>
    <property type="match status" value="1"/>
</dbReference>
<keyword evidence="2" id="KW-0813">Transport</keyword>
<organism evidence="9 10">
    <name type="scientific">Collybiopsis confluens</name>
    <dbReference type="NCBI Taxonomy" id="2823264"/>
    <lineage>
        <taxon>Eukaryota</taxon>
        <taxon>Fungi</taxon>
        <taxon>Dikarya</taxon>
        <taxon>Basidiomycota</taxon>
        <taxon>Agaricomycotina</taxon>
        <taxon>Agaricomycetes</taxon>
        <taxon>Agaricomycetidae</taxon>
        <taxon>Agaricales</taxon>
        <taxon>Marasmiineae</taxon>
        <taxon>Omphalotaceae</taxon>
        <taxon>Collybiopsis</taxon>
    </lineage>
</organism>
<feature type="transmembrane region" description="Helical" evidence="7">
    <location>
        <begin position="573"/>
        <end position="591"/>
    </location>
</feature>
<dbReference type="GO" id="GO:0022857">
    <property type="term" value="F:transmembrane transporter activity"/>
    <property type="evidence" value="ECO:0007669"/>
    <property type="project" value="InterPro"/>
</dbReference>
<keyword evidence="10" id="KW-1185">Reference proteome</keyword>
<comment type="caution">
    <text evidence="9">The sequence shown here is derived from an EMBL/GenBank/DDBJ whole genome shotgun (WGS) entry which is preliminary data.</text>
</comment>
<gene>
    <name evidence="9" type="ORF">D9757_003302</name>
</gene>
<sequence>MSKLAQDAESFKSVLQRQDYTSWHSQPPPLDKSSEQEPSPSASKKKRPKSNVVYSQPADTGTGTNVNTQLVYAVNHLKSTHNPMRLQDLAILTSTPVDTDPVLLEKFKSHDRVLYDPKTDLYSYKHEFNFRNKAALLTEIQRQTRRGGGIPVRALKESWKEAPDAIEELEKEGEVLVTRTQKDGQLKMVFWNEVKPTEESGGMLVEKEFLDLWHELKVPNDVDLLKQLSSEGLQATTAAAGPTPKGPLKKKGKKGTAPRARQLPSLMRCLDLETLLANPEEKREIERRLLQKLDTRMSMLVLIYILDYIDRQNLAVARLQGFEEDLGLQGSQYALCLGIVYVGYLFMQIPSWGLTFMLIGAARGFYDILFARLFLGCLEAPFVSGAYLLMARWYRPDEIGQRTAWLACGILIANATGSLISSGILKIFDSIPGIPSWRGLFVTEGALTLVIALSAWYILPDFPETSSDWLTPLEQALAVRRIQEDSASDDILETQGHLEGLWLAVSDWKVWWLSAILAVYSFASSFFFYFPTLVQTIGYSPITTLLISIPPWLTAILVVILISRRSDYHSERFLHISFSILVAVIGYFLAMSTMNPFVRYVSFFLMTQILAAYTCFMAWASCVVSDPPRKRTTGLAIITTVYAVANITAPFTWPSEWGPDYTKSFGISVFAAFLMVILSWTFRQQLAKLNERQTVYLYQL</sequence>
<feature type="transmembrane region" description="Helical" evidence="7">
    <location>
        <begin position="665"/>
        <end position="682"/>
    </location>
</feature>
<dbReference type="GO" id="GO:0016020">
    <property type="term" value="C:membrane"/>
    <property type="evidence" value="ECO:0007669"/>
    <property type="project" value="UniProtKB-SubCell"/>
</dbReference>
<reference evidence="9 10" key="1">
    <citation type="journal article" date="2020" name="ISME J.">
        <title>Uncovering the hidden diversity of litter-decomposition mechanisms in mushroom-forming fungi.</title>
        <authorList>
            <person name="Floudas D."/>
            <person name="Bentzer J."/>
            <person name="Ahren D."/>
            <person name="Johansson T."/>
            <person name="Persson P."/>
            <person name="Tunlid A."/>
        </authorList>
    </citation>
    <scope>NUCLEOTIDE SEQUENCE [LARGE SCALE GENOMIC DNA]</scope>
    <source>
        <strain evidence="9 10">CBS 406.79</strain>
    </source>
</reference>
<proteinExistence type="predicted"/>
<keyword evidence="3 7" id="KW-0812">Transmembrane</keyword>
<evidence type="ECO:0000256" key="6">
    <source>
        <dbReference type="SAM" id="MobiDB-lite"/>
    </source>
</evidence>
<feature type="transmembrane region" description="Helical" evidence="7">
    <location>
        <begin position="330"/>
        <end position="349"/>
    </location>
</feature>
<feature type="region of interest" description="Disordered" evidence="6">
    <location>
        <begin position="236"/>
        <end position="258"/>
    </location>
</feature>
<feature type="transmembrane region" description="Helical" evidence="7">
    <location>
        <begin position="369"/>
        <end position="391"/>
    </location>
</feature>
<dbReference type="InterPro" id="IPR040501">
    <property type="entry name" value="TFA2_Winged_2"/>
</dbReference>
<dbReference type="OrthoDB" id="3907302at2759"/>
<dbReference type="InterPro" id="IPR036259">
    <property type="entry name" value="MFS_trans_sf"/>
</dbReference>
<dbReference type="InterPro" id="IPR011701">
    <property type="entry name" value="MFS"/>
</dbReference>
<evidence type="ECO:0000256" key="5">
    <source>
        <dbReference type="ARBA" id="ARBA00023136"/>
    </source>
</evidence>
<feature type="transmembrane region" description="Helical" evidence="7">
    <location>
        <begin position="597"/>
        <end position="620"/>
    </location>
</feature>
<feature type="transmembrane region" description="Helical" evidence="7">
    <location>
        <begin position="403"/>
        <end position="428"/>
    </location>
</feature>
<evidence type="ECO:0000256" key="1">
    <source>
        <dbReference type="ARBA" id="ARBA00004141"/>
    </source>
</evidence>
<dbReference type="Pfam" id="PF07690">
    <property type="entry name" value="MFS_1"/>
    <property type="match status" value="1"/>
</dbReference>
<dbReference type="PANTHER" id="PTHR43791">
    <property type="entry name" value="PERMEASE-RELATED"/>
    <property type="match status" value="1"/>
</dbReference>
<dbReference type="GO" id="GO:0006367">
    <property type="term" value="P:transcription initiation at RNA polymerase II promoter"/>
    <property type="evidence" value="ECO:0007669"/>
    <property type="project" value="InterPro"/>
</dbReference>
<feature type="transmembrane region" description="Helical" evidence="7">
    <location>
        <begin position="510"/>
        <end position="530"/>
    </location>
</feature>
<feature type="transmembrane region" description="Helical" evidence="7">
    <location>
        <begin position="440"/>
        <end position="459"/>
    </location>
</feature>
<dbReference type="AlphaFoldDB" id="A0A8H5HYR3"/>
<dbReference type="Pfam" id="PF18121">
    <property type="entry name" value="TFA2_Winged_2"/>
    <property type="match status" value="1"/>
</dbReference>
<dbReference type="EMBL" id="JAACJN010000007">
    <property type="protein sequence ID" value="KAF5391992.1"/>
    <property type="molecule type" value="Genomic_DNA"/>
</dbReference>
<feature type="transmembrane region" description="Helical" evidence="7">
    <location>
        <begin position="632"/>
        <end position="653"/>
    </location>
</feature>
<evidence type="ECO:0000256" key="2">
    <source>
        <dbReference type="ARBA" id="ARBA00022448"/>
    </source>
</evidence>
<name>A0A8H5HYR3_9AGAR</name>
<protein>
    <recommendedName>
        <fullName evidence="8">TFIIE beta domain-containing protein</fullName>
    </recommendedName>
</protein>
<dbReference type="SUPFAM" id="SSF103473">
    <property type="entry name" value="MFS general substrate transporter"/>
    <property type="match status" value="1"/>
</dbReference>
<evidence type="ECO:0000313" key="9">
    <source>
        <dbReference type="EMBL" id="KAF5391992.1"/>
    </source>
</evidence>
<keyword evidence="4 7" id="KW-1133">Transmembrane helix</keyword>
<feature type="transmembrane region" description="Helical" evidence="7">
    <location>
        <begin position="542"/>
        <end position="561"/>
    </location>
</feature>
<feature type="compositionally biased region" description="Polar residues" evidence="6">
    <location>
        <begin position="13"/>
        <end position="25"/>
    </location>
</feature>
<feature type="compositionally biased region" description="Basic residues" evidence="6">
    <location>
        <begin position="247"/>
        <end position="256"/>
    </location>
</feature>
<dbReference type="PANTHER" id="PTHR43791:SF6">
    <property type="entry name" value="TRANSPORTER, PUTATIVE (AFU_ORTHOLOGUE AFUA_1G16690)-RELATED"/>
    <property type="match status" value="1"/>
</dbReference>
<dbReference type="CDD" id="cd07977">
    <property type="entry name" value="TFIIE_beta_winged_helix"/>
    <property type="match status" value="1"/>
</dbReference>
<dbReference type="Proteomes" id="UP000518752">
    <property type="component" value="Unassembled WGS sequence"/>
</dbReference>